<dbReference type="AlphaFoldDB" id="A0AAV5A654"/>
<reference evidence="1" key="1">
    <citation type="submission" date="2021-10" db="EMBL/GenBank/DDBJ databases">
        <title>De novo Genome Assembly of Clathrus columnatus (Basidiomycota, Fungi) Using Illumina and Nanopore Sequence Data.</title>
        <authorList>
            <person name="Ogiso-Tanaka E."/>
            <person name="Itagaki H."/>
            <person name="Hosoya T."/>
            <person name="Hosaka K."/>
        </authorList>
    </citation>
    <scope>NUCLEOTIDE SEQUENCE</scope>
    <source>
        <strain evidence="1">MO-923</strain>
    </source>
</reference>
<name>A0AAV5A654_9AGAM</name>
<protein>
    <submittedName>
        <fullName evidence="1">Uncharacterized protein</fullName>
    </submittedName>
</protein>
<dbReference type="Proteomes" id="UP001050691">
    <property type="component" value="Unassembled WGS sequence"/>
</dbReference>
<sequence length="67" mass="7457">MGTFGDPKKNQEALQRYSLLQLSASHFAVRDVLKFAGVGTYTQSDKFLPLAMAKAKAKTIQRTIIVR</sequence>
<keyword evidence="2" id="KW-1185">Reference proteome</keyword>
<evidence type="ECO:0000313" key="1">
    <source>
        <dbReference type="EMBL" id="GJJ08958.1"/>
    </source>
</evidence>
<proteinExistence type="predicted"/>
<organism evidence="1 2">
    <name type="scientific">Clathrus columnatus</name>
    <dbReference type="NCBI Taxonomy" id="1419009"/>
    <lineage>
        <taxon>Eukaryota</taxon>
        <taxon>Fungi</taxon>
        <taxon>Dikarya</taxon>
        <taxon>Basidiomycota</taxon>
        <taxon>Agaricomycotina</taxon>
        <taxon>Agaricomycetes</taxon>
        <taxon>Phallomycetidae</taxon>
        <taxon>Phallales</taxon>
        <taxon>Clathraceae</taxon>
        <taxon>Clathrus</taxon>
    </lineage>
</organism>
<comment type="caution">
    <text evidence="1">The sequence shown here is derived from an EMBL/GenBank/DDBJ whole genome shotgun (WGS) entry which is preliminary data.</text>
</comment>
<dbReference type="EMBL" id="BPWL01000003">
    <property type="protein sequence ID" value="GJJ08958.1"/>
    <property type="molecule type" value="Genomic_DNA"/>
</dbReference>
<accession>A0AAV5A654</accession>
<evidence type="ECO:0000313" key="2">
    <source>
        <dbReference type="Proteomes" id="UP001050691"/>
    </source>
</evidence>
<gene>
    <name evidence="1" type="ORF">Clacol_003178</name>
</gene>